<dbReference type="AlphaFoldDB" id="A0A1L3FJD2"/>
<keyword evidence="1" id="KW-1133">Transmembrane helix</keyword>
<evidence type="ECO:0000313" key="5">
    <source>
        <dbReference type="Proteomes" id="UP000193335"/>
    </source>
</evidence>
<dbReference type="EMBL" id="NAFL01000242">
    <property type="protein sequence ID" value="OSJ33337.1"/>
    <property type="molecule type" value="Genomic_DNA"/>
</dbReference>
<evidence type="ECO:0000313" key="2">
    <source>
        <dbReference type="EMBL" id="APG13436.1"/>
    </source>
</evidence>
<dbReference type="InterPro" id="IPR021354">
    <property type="entry name" value="DUF2975"/>
</dbReference>
<dbReference type="Proteomes" id="UP000181962">
    <property type="component" value="Chromosome"/>
</dbReference>
<dbReference type="OrthoDB" id="8219725at2"/>
<accession>A0A1L3FJD2</accession>
<evidence type="ECO:0000313" key="3">
    <source>
        <dbReference type="EMBL" id="OSJ33337.1"/>
    </source>
</evidence>
<gene>
    <name evidence="2" type="ORF">BKD09_34300</name>
    <name evidence="3" type="ORF">BSZ19_15925</name>
</gene>
<dbReference type="EMBL" id="CP017637">
    <property type="protein sequence ID" value="APG13436.1"/>
    <property type="molecule type" value="Genomic_DNA"/>
</dbReference>
<dbReference type="Pfam" id="PF11188">
    <property type="entry name" value="DUF2975"/>
    <property type="match status" value="1"/>
</dbReference>
<evidence type="ECO:0000256" key="1">
    <source>
        <dbReference type="SAM" id="Phobius"/>
    </source>
</evidence>
<evidence type="ECO:0008006" key="6">
    <source>
        <dbReference type="Google" id="ProtNLM"/>
    </source>
</evidence>
<name>A0A1L3FJD2_BRAJP</name>
<feature type="transmembrane region" description="Helical" evidence="1">
    <location>
        <begin position="116"/>
        <end position="141"/>
    </location>
</feature>
<organism evidence="2 4">
    <name type="scientific">Bradyrhizobium japonicum</name>
    <dbReference type="NCBI Taxonomy" id="375"/>
    <lineage>
        <taxon>Bacteria</taxon>
        <taxon>Pseudomonadati</taxon>
        <taxon>Pseudomonadota</taxon>
        <taxon>Alphaproteobacteria</taxon>
        <taxon>Hyphomicrobiales</taxon>
        <taxon>Nitrobacteraceae</taxon>
        <taxon>Bradyrhizobium</taxon>
    </lineage>
</organism>
<dbReference type="RefSeq" id="WP_063984524.1">
    <property type="nucleotide sequence ID" value="NZ_CP017637.1"/>
</dbReference>
<evidence type="ECO:0000313" key="4">
    <source>
        <dbReference type="Proteomes" id="UP000181962"/>
    </source>
</evidence>
<sequence>MGVVEISVREARQSWFRRLDLAFWAIWAALPVVVWLAYLRSTTASASIAASLGPDQVKCAGLVANPLEMSRPGQLLFWTLFALQLSFFAVLIGILHRMVHRFARGRIFASETLQGVWWMGIILVIWPFIDLITSNAVAYALHEIGDVKFFLPSYNVDIGTIAGGMFLMALKFVIEHAILLQSENELTI</sequence>
<protein>
    <recommendedName>
        <fullName evidence="6">DUF2975 domain-containing protein</fullName>
    </recommendedName>
</protein>
<feature type="transmembrane region" description="Helical" evidence="1">
    <location>
        <begin position="153"/>
        <end position="174"/>
    </location>
</feature>
<keyword evidence="1" id="KW-0472">Membrane</keyword>
<keyword evidence="1" id="KW-0812">Transmembrane</keyword>
<dbReference type="Proteomes" id="UP000193335">
    <property type="component" value="Unassembled WGS sequence"/>
</dbReference>
<feature type="transmembrane region" description="Helical" evidence="1">
    <location>
        <begin position="75"/>
        <end position="95"/>
    </location>
</feature>
<proteinExistence type="predicted"/>
<reference evidence="2 4" key="1">
    <citation type="submission" date="2016-11" db="EMBL/GenBank/DDBJ databases">
        <title>Complete Genome Sequence of Bradyrhizobium sp. strain J5, an isolated from soybean nodule in Hokkaido.</title>
        <authorList>
            <person name="Kanehara K."/>
        </authorList>
    </citation>
    <scope>NUCLEOTIDE SEQUENCE [LARGE SCALE GENOMIC DNA]</scope>
    <source>
        <strain evidence="2 4">J5</strain>
    </source>
</reference>
<feature type="transmembrane region" description="Helical" evidence="1">
    <location>
        <begin position="21"/>
        <end position="38"/>
    </location>
</feature>
<reference evidence="3 5" key="2">
    <citation type="submission" date="2017-03" db="EMBL/GenBank/DDBJ databases">
        <title>Whole genome sequences of fourteen strains of Bradyrhizobium canariense and one strain of Bradyrhizobium japonicum isolated from Lupinus (Papilionoideae: Genisteae) species in Algeria.</title>
        <authorList>
            <person name="Crovadore J."/>
            <person name="Chekireb D."/>
            <person name="Brachmann A."/>
            <person name="Chablais R."/>
            <person name="Cochard B."/>
            <person name="Lefort F."/>
        </authorList>
    </citation>
    <scope>NUCLEOTIDE SEQUENCE [LARGE SCALE GENOMIC DNA]</scope>
    <source>
        <strain evidence="3 5">UBMA197</strain>
    </source>
</reference>